<comment type="caution">
    <text evidence="2">The sequence shown here is derived from an EMBL/GenBank/DDBJ whole genome shotgun (WGS) entry which is preliminary data.</text>
</comment>
<dbReference type="EMBL" id="AORC01000012">
    <property type="protein sequence ID" value="EYT48850.1"/>
    <property type="molecule type" value="Genomic_DNA"/>
</dbReference>
<evidence type="ECO:0000313" key="3">
    <source>
        <dbReference type="Proteomes" id="UP000019754"/>
    </source>
</evidence>
<organism evidence="2 3">
    <name type="scientific">Brachybacterium muris UCD-AY4</name>
    <dbReference type="NCBI Taxonomy" id="1249481"/>
    <lineage>
        <taxon>Bacteria</taxon>
        <taxon>Bacillati</taxon>
        <taxon>Actinomycetota</taxon>
        <taxon>Actinomycetes</taxon>
        <taxon>Micrococcales</taxon>
        <taxon>Dermabacteraceae</taxon>
        <taxon>Brachybacterium</taxon>
    </lineage>
</organism>
<dbReference type="RefSeq" id="WP_017824710.1">
    <property type="nucleotide sequence ID" value="NZ_KB403092.1"/>
</dbReference>
<keyword evidence="3" id="KW-1185">Reference proteome</keyword>
<protein>
    <submittedName>
        <fullName evidence="2">Uncharacterized protein</fullName>
    </submittedName>
</protein>
<name>A0A022KVU2_9MICO</name>
<dbReference type="Proteomes" id="UP000019754">
    <property type="component" value="Unassembled WGS sequence"/>
</dbReference>
<proteinExistence type="predicted"/>
<dbReference type="STRING" id="1249481.D641_0110350"/>
<gene>
    <name evidence="2" type="ORF">D641_0110350</name>
</gene>
<feature type="compositionally biased region" description="Basic residues" evidence="1">
    <location>
        <begin position="1"/>
        <end position="10"/>
    </location>
</feature>
<feature type="region of interest" description="Disordered" evidence="1">
    <location>
        <begin position="1"/>
        <end position="25"/>
    </location>
</feature>
<reference evidence="2 3" key="1">
    <citation type="journal article" date="2013" name="Genome Announc.">
        <title>Draft genome sequence of an Actinobacterium, Brachybacterium muris strain UCD-AY4.</title>
        <authorList>
            <person name="Lo J.R."/>
            <person name="Lang J.M."/>
            <person name="Darling A.E."/>
            <person name="Eisen J.A."/>
            <person name="Coil D.A."/>
        </authorList>
    </citation>
    <scope>NUCLEOTIDE SEQUENCE [LARGE SCALE GENOMIC DNA]</scope>
    <source>
        <strain evidence="2 3">UCD-AY4</strain>
    </source>
</reference>
<evidence type="ECO:0000256" key="1">
    <source>
        <dbReference type="SAM" id="MobiDB-lite"/>
    </source>
</evidence>
<feature type="region of interest" description="Disordered" evidence="1">
    <location>
        <begin position="200"/>
        <end position="222"/>
    </location>
</feature>
<evidence type="ECO:0000313" key="2">
    <source>
        <dbReference type="EMBL" id="EYT48850.1"/>
    </source>
</evidence>
<sequence>MPKKKARRPSRNSVQHKQTRKRDELAEKRALRERRLLLEQFVSWRTASVPRGAAENEAAHVETLLNLKADQLDVVDPTWWSLDLIELLLLKVVPRKVIQPRELAMEQGPALQQFFDFLATQGLWHERSDPVQQARQLVEGLEFEALEALDEPTRRSFSGNLLAYAATLGVTPQEPQALEEFFDWYNTALTIDERRAISDTGRLDEPSTPFEPGMSGSGRPATRGSAFFPPSQEESAFWPDDDVIGGKLDDELEDAEFDHAPLSWPWFLPEGIDYPVSDEEWEALRDDPAAFAALFDEVPMVQRAAQLLAFIGESRQVTSTGALRRADVDTLIEQWGLDPGPRKVTSMWDVPEIVGPWTALVAGEWLDMGRTKVYREPGGDPVPDREDSQAYTEFGQVIITTLLMTMVFDEVNGFQGGPDTFTALMLSAAPGGVEILQDVPPGLLSGDDDIDEDVERISRLWRTLSDLEHLSDFGLLRREDVADGASTRYIGNTAVLLMVNAVLAMLAEGAEGM</sequence>
<accession>A0A022KVU2</accession>
<dbReference type="OrthoDB" id="4790705at2"/>
<dbReference type="AlphaFoldDB" id="A0A022KVU2"/>
<dbReference type="HOGENOM" id="CLU_632628_0_0_11"/>